<protein>
    <submittedName>
        <fullName evidence="3">B3 domain-containing protein At5g35780</fullName>
    </submittedName>
</protein>
<dbReference type="RefSeq" id="XP_010451211.1">
    <property type="nucleotide sequence ID" value="XM_010452909.1"/>
</dbReference>
<gene>
    <name evidence="3" type="primary">LOC104733325</name>
</gene>
<organism evidence="2 3">
    <name type="scientific">Camelina sativa</name>
    <name type="common">False flax</name>
    <name type="synonym">Myagrum sativum</name>
    <dbReference type="NCBI Taxonomy" id="90675"/>
    <lineage>
        <taxon>Eukaryota</taxon>
        <taxon>Viridiplantae</taxon>
        <taxon>Streptophyta</taxon>
        <taxon>Embryophyta</taxon>
        <taxon>Tracheophyta</taxon>
        <taxon>Spermatophyta</taxon>
        <taxon>Magnoliopsida</taxon>
        <taxon>eudicotyledons</taxon>
        <taxon>Gunneridae</taxon>
        <taxon>Pentapetalae</taxon>
        <taxon>rosids</taxon>
        <taxon>malvids</taxon>
        <taxon>Brassicales</taxon>
        <taxon>Brassicaceae</taxon>
        <taxon>Camelineae</taxon>
        <taxon>Camelina</taxon>
    </lineage>
</organism>
<sequence length="281" mass="32277">MPLGFQITMKTYEDDLESMKKNMWSNLYELADVATKVYEDEQRKKKGKSKIVSEEEEDDDERFRFLDYVPKKIRSSLRYSQQRNYENLNGDSTSSSSSLRDLRCFETRSWLHYNTAEIESPPNPNSQSSSCLTESTSRKSRALVPQPRSSSGKFKKTKVVASLPRIARGTPEWLVEVMREMGVADEDPMLIFEKPLSASDVKSDLSRLLLPFSMLTTKDFLTPAEYAAIRRQDIEEENIGVGTILVNKKSEMHYKKTCSLRLQFVTLFLVTNNCNVFGTNL</sequence>
<dbReference type="Pfam" id="PF03754">
    <property type="entry name" value="At2g31720-like"/>
    <property type="match status" value="1"/>
</dbReference>
<dbReference type="PANTHER" id="PTHR31541">
    <property type="entry name" value="B3 DOMAIN PLANT PROTEIN-RELATED"/>
    <property type="match status" value="1"/>
</dbReference>
<feature type="region of interest" description="Disordered" evidence="1">
    <location>
        <begin position="116"/>
        <end position="156"/>
    </location>
</feature>
<evidence type="ECO:0000256" key="1">
    <source>
        <dbReference type="SAM" id="MobiDB-lite"/>
    </source>
</evidence>
<reference evidence="3" key="2">
    <citation type="submission" date="2025-08" db="UniProtKB">
        <authorList>
            <consortium name="RefSeq"/>
        </authorList>
    </citation>
    <scope>IDENTIFICATION</scope>
    <source>
        <tissue evidence="3">Leaf</tissue>
    </source>
</reference>
<feature type="compositionally biased region" description="Low complexity" evidence="1">
    <location>
        <begin position="125"/>
        <end position="135"/>
    </location>
</feature>
<accession>A0ABM0V5S1</accession>
<dbReference type="GeneID" id="104733325"/>
<dbReference type="Proteomes" id="UP000694864">
    <property type="component" value="Chromosome 12"/>
</dbReference>
<proteinExistence type="predicted"/>
<name>A0ABM0V5S1_CAMSA</name>
<reference evidence="2" key="1">
    <citation type="journal article" date="2014" name="Nat. Commun.">
        <title>The emerging biofuel crop Camelina sativa retains a highly undifferentiated hexaploid genome structure.</title>
        <authorList>
            <person name="Kagale S."/>
            <person name="Koh C."/>
            <person name="Nixon J."/>
            <person name="Bollina V."/>
            <person name="Clarke W.E."/>
            <person name="Tuteja R."/>
            <person name="Spillane C."/>
            <person name="Robinson S.J."/>
            <person name="Links M.G."/>
            <person name="Clarke C."/>
            <person name="Higgins E.E."/>
            <person name="Huebert T."/>
            <person name="Sharpe A.G."/>
            <person name="Parkin I.A."/>
        </authorList>
    </citation>
    <scope>NUCLEOTIDE SEQUENCE [LARGE SCALE GENOMIC DNA]</scope>
    <source>
        <strain evidence="2">cv. DH55</strain>
    </source>
</reference>
<evidence type="ECO:0000313" key="2">
    <source>
        <dbReference type="Proteomes" id="UP000694864"/>
    </source>
</evidence>
<dbReference type="InterPro" id="IPR005508">
    <property type="entry name" value="At2g31720-like"/>
</dbReference>
<dbReference type="PANTHER" id="PTHR31541:SF34">
    <property type="entry name" value="TF-B3 DOMAIN-CONTAINING PROTEIN"/>
    <property type="match status" value="1"/>
</dbReference>
<keyword evidence="2" id="KW-1185">Reference proteome</keyword>
<evidence type="ECO:0000313" key="3">
    <source>
        <dbReference type="RefSeq" id="XP_010451211.1"/>
    </source>
</evidence>